<feature type="transmembrane region" description="Helical" evidence="6">
    <location>
        <begin position="324"/>
        <end position="349"/>
    </location>
</feature>
<feature type="transmembrane region" description="Helical" evidence="6">
    <location>
        <begin position="473"/>
        <end position="493"/>
    </location>
</feature>
<keyword evidence="8" id="KW-1185">Reference proteome</keyword>
<feature type="transmembrane region" description="Helical" evidence="6">
    <location>
        <begin position="436"/>
        <end position="453"/>
    </location>
</feature>
<dbReference type="PANTHER" id="PTHR12385:SF98">
    <property type="entry name" value="CHOLINE TRANSPORTER-LIKE PROTEIN"/>
    <property type="match status" value="1"/>
</dbReference>
<evidence type="ECO:0000256" key="3">
    <source>
        <dbReference type="ARBA" id="ARBA00022692"/>
    </source>
</evidence>
<proteinExistence type="inferred from homology"/>
<feature type="transmembrane region" description="Helical" evidence="6">
    <location>
        <begin position="220"/>
        <end position="241"/>
    </location>
</feature>
<feature type="transmembrane region" description="Helical" evidence="6">
    <location>
        <begin position="65"/>
        <end position="87"/>
    </location>
</feature>
<comment type="caution">
    <text evidence="7">The sequence shown here is derived from an EMBL/GenBank/DDBJ whole genome shotgun (WGS) entry which is preliminary data.</text>
</comment>
<reference evidence="7" key="1">
    <citation type="submission" date="2020-06" db="EMBL/GenBank/DDBJ databases">
        <title>WGS assembly of Ceratodon purpureus strain R40.</title>
        <authorList>
            <person name="Carey S.B."/>
            <person name="Jenkins J."/>
            <person name="Shu S."/>
            <person name="Lovell J.T."/>
            <person name="Sreedasyam A."/>
            <person name="Maumus F."/>
            <person name="Tiley G.P."/>
            <person name="Fernandez-Pozo N."/>
            <person name="Barry K."/>
            <person name="Chen C."/>
            <person name="Wang M."/>
            <person name="Lipzen A."/>
            <person name="Daum C."/>
            <person name="Saski C.A."/>
            <person name="Payton A.C."/>
            <person name="Mcbreen J.C."/>
            <person name="Conrad R.E."/>
            <person name="Kollar L.M."/>
            <person name="Olsson S."/>
            <person name="Huttunen S."/>
            <person name="Landis J.B."/>
            <person name="Wickett N.J."/>
            <person name="Johnson M.G."/>
            <person name="Rensing S.A."/>
            <person name="Grimwood J."/>
            <person name="Schmutz J."/>
            <person name="Mcdaniel S.F."/>
        </authorList>
    </citation>
    <scope>NUCLEOTIDE SEQUENCE</scope>
    <source>
        <strain evidence="7">R40</strain>
    </source>
</reference>
<gene>
    <name evidence="7" type="ORF">KC19_10G050100</name>
</gene>
<feature type="transmembrane region" description="Helical" evidence="6">
    <location>
        <begin position="150"/>
        <end position="174"/>
    </location>
</feature>
<evidence type="ECO:0000256" key="5">
    <source>
        <dbReference type="ARBA" id="ARBA00023136"/>
    </source>
</evidence>
<evidence type="ECO:0000256" key="1">
    <source>
        <dbReference type="ARBA" id="ARBA00004141"/>
    </source>
</evidence>
<organism evidence="7 8">
    <name type="scientific">Ceratodon purpureus</name>
    <name type="common">Fire moss</name>
    <name type="synonym">Dicranum purpureum</name>
    <dbReference type="NCBI Taxonomy" id="3225"/>
    <lineage>
        <taxon>Eukaryota</taxon>
        <taxon>Viridiplantae</taxon>
        <taxon>Streptophyta</taxon>
        <taxon>Embryophyta</taxon>
        <taxon>Bryophyta</taxon>
        <taxon>Bryophytina</taxon>
        <taxon>Bryopsida</taxon>
        <taxon>Dicranidae</taxon>
        <taxon>Pseudoditrichales</taxon>
        <taxon>Ditrichaceae</taxon>
        <taxon>Ceratodon</taxon>
    </lineage>
</organism>
<comment type="similarity">
    <text evidence="2 6">Belongs to the CTL (choline transporter-like) family.</text>
</comment>
<feature type="transmembrane region" description="Helical" evidence="6">
    <location>
        <begin position="505"/>
        <end position="526"/>
    </location>
</feature>
<evidence type="ECO:0000313" key="7">
    <source>
        <dbReference type="EMBL" id="KAG0558739.1"/>
    </source>
</evidence>
<keyword evidence="3 6" id="KW-0812">Transmembrane</keyword>
<comment type="subcellular location">
    <subcellularLocation>
        <location evidence="6">Cell membrane</location>
        <topology evidence="6">Multi-pass membrane protein</topology>
    </subcellularLocation>
    <subcellularLocation>
        <location evidence="1">Membrane</location>
        <topology evidence="1">Multi-pass membrane protein</topology>
    </subcellularLocation>
</comment>
<dbReference type="GO" id="GO:0022857">
    <property type="term" value="F:transmembrane transporter activity"/>
    <property type="evidence" value="ECO:0007669"/>
    <property type="project" value="UniProtKB-UniRule"/>
</dbReference>
<dbReference type="AlphaFoldDB" id="A0A8T0GKM2"/>
<dbReference type="Pfam" id="PF04515">
    <property type="entry name" value="Choline_transpo"/>
    <property type="match status" value="1"/>
</dbReference>
<dbReference type="Proteomes" id="UP000822688">
    <property type="component" value="Chromosome 10"/>
</dbReference>
<dbReference type="EMBL" id="CM026431">
    <property type="protein sequence ID" value="KAG0558739.1"/>
    <property type="molecule type" value="Genomic_DNA"/>
</dbReference>
<dbReference type="GO" id="GO:0005886">
    <property type="term" value="C:plasma membrane"/>
    <property type="evidence" value="ECO:0007669"/>
    <property type="project" value="UniProtKB-SubCell"/>
</dbReference>
<keyword evidence="4 6" id="KW-1133">Transmembrane helix</keyword>
<accession>A0A8T0GKM2</accession>
<name>A0A8T0GKM2_CERPU</name>
<evidence type="ECO:0000313" key="8">
    <source>
        <dbReference type="Proteomes" id="UP000822688"/>
    </source>
</evidence>
<dbReference type="InterPro" id="IPR007603">
    <property type="entry name" value="Choline_transptr-like"/>
</dbReference>
<protein>
    <recommendedName>
        <fullName evidence="6">Choline transporter-like protein</fullName>
    </recommendedName>
</protein>
<evidence type="ECO:0000256" key="2">
    <source>
        <dbReference type="ARBA" id="ARBA00007168"/>
    </source>
</evidence>
<feature type="transmembrane region" description="Helical" evidence="6">
    <location>
        <begin position="262"/>
        <end position="290"/>
    </location>
</feature>
<feature type="transmembrane region" description="Helical" evidence="6">
    <location>
        <begin position="370"/>
        <end position="395"/>
    </location>
</feature>
<dbReference type="PANTHER" id="PTHR12385">
    <property type="entry name" value="CHOLINE TRANSPORTER-LIKE (SLC FAMILY 44)"/>
    <property type="match status" value="1"/>
</dbReference>
<comment type="function">
    <text evidence="6">Choline transporter.</text>
</comment>
<keyword evidence="5 6" id="KW-0472">Membrane</keyword>
<evidence type="ECO:0000256" key="4">
    <source>
        <dbReference type="ARBA" id="ARBA00022989"/>
    </source>
</evidence>
<sequence length="574" mass="64117">MGLEGGTSRYKDIESDRVEEPLLDKSEFVGRGYQIQPDSVLSVPSSQDGSTVFGYNVGVRPFQDLIFTIIFLLLVLVVGAFGIYGVINSNPEFNRQYDPQFDPSQGCAISQSVQLEPMSATGARWEIMHIVTPQILRRVIKNRTSSASQWWMTGTLWLTLALSGPLALGVLSLLRTYTKELVYATLPFIVLFPIALNLTWFIVCQLHIECRTEFETSGQYALFGMIFLVCALMAYLIYSNWDRIELTIRVVKTSSEALYQNLALLFVLPSLSLGLVAFCVPFGIFMNYAYANGRLVPNPESIDQQDRGTYMPCVWEPAPWVPYYMYLSGFTILWSSMIMAQIQVLTISGTISQWYFAQAGSSTLNAMKRALSVAFGPSFGTACLSGLVVAILRVIRGALNKADNDRAQGGAFAVFVRACLQWVLEAVEFFTRFTSNFAAITGESFYTSAVMTYNLLKRNLLSTVLVEVISDRLLIMVTFVLSVVYALLVYVVLSLLTDLARDEKLVAFILSWLIVFFVLVLFVRVLSNVVDTVYICYAMDKDQGVSSKPEVHDVLVLLPASRDENPSLAVRREN</sequence>
<feature type="transmembrane region" description="Helical" evidence="6">
    <location>
        <begin position="181"/>
        <end position="208"/>
    </location>
</feature>
<evidence type="ECO:0000256" key="6">
    <source>
        <dbReference type="RuleBase" id="RU368066"/>
    </source>
</evidence>